<dbReference type="Gramene" id="Tc01v2_t017460.4">
    <property type="protein sequence ID" value="Tc01v2_p017460.4"/>
    <property type="gene ID" value="Tc01v2_g017460"/>
</dbReference>
<dbReference type="Proteomes" id="UP000694886">
    <property type="component" value="Chromosome 1"/>
</dbReference>
<protein>
    <submittedName>
        <fullName evidence="2 3">ATP synthase subunit O, mitochondrial</fullName>
    </submittedName>
</protein>
<evidence type="ECO:0000313" key="2">
    <source>
        <dbReference type="RefSeq" id="XP_017970403.1"/>
    </source>
</evidence>
<evidence type="ECO:0000313" key="3">
    <source>
        <dbReference type="RefSeq" id="XP_017970407.1"/>
    </source>
</evidence>
<accession>A0AB32VWZ1</accession>
<reference evidence="2 3" key="2">
    <citation type="submission" date="2025-04" db="UniProtKB">
        <authorList>
            <consortium name="RefSeq"/>
        </authorList>
    </citation>
    <scope>IDENTIFICATION</scope>
</reference>
<proteinExistence type="predicted"/>
<gene>
    <name evidence="2 3" type="primary">LOC18612608</name>
</gene>
<dbReference type="RefSeq" id="XP_017970403.1">
    <property type="nucleotide sequence ID" value="XM_018114914.1"/>
</dbReference>
<organism evidence="1 3">
    <name type="scientific">Theobroma cacao</name>
    <name type="common">Cacao</name>
    <name type="synonym">Cocoa</name>
    <dbReference type="NCBI Taxonomy" id="3641"/>
    <lineage>
        <taxon>Eukaryota</taxon>
        <taxon>Viridiplantae</taxon>
        <taxon>Streptophyta</taxon>
        <taxon>Embryophyta</taxon>
        <taxon>Tracheophyta</taxon>
        <taxon>Spermatophyta</taxon>
        <taxon>Magnoliopsida</taxon>
        <taxon>eudicotyledons</taxon>
        <taxon>Gunneridae</taxon>
        <taxon>Pentapetalae</taxon>
        <taxon>rosids</taxon>
        <taxon>malvids</taxon>
        <taxon>Malvales</taxon>
        <taxon>Malvaceae</taxon>
        <taxon>Byttnerioideae</taxon>
        <taxon>Theobroma</taxon>
    </lineage>
</organism>
<name>A0AB32VWZ1_THECC</name>
<evidence type="ECO:0000313" key="1">
    <source>
        <dbReference type="Proteomes" id="UP000694886"/>
    </source>
</evidence>
<sequence length="101" mass="11433">MDSSYELLGMDHHSQGKPITSSLLRCEKSSCFDPLQMWKVVLAENGRLRYIESIAKRFAELTIAGKGELKAIITTVIVSLLCNCKVFCKLLLSPFEKFMFL</sequence>
<dbReference type="KEGG" id="tcc:18612608"/>
<dbReference type="AlphaFoldDB" id="A0AB32VWZ1"/>
<dbReference type="RefSeq" id="XP_017970407.1">
    <property type="nucleotide sequence ID" value="XM_018114918.1"/>
</dbReference>
<dbReference type="Gramene" id="Tc01v2_t017460.3">
    <property type="protein sequence ID" value="Tc01v2_p017460.3"/>
    <property type="gene ID" value="Tc01v2_g017460"/>
</dbReference>
<reference evidence="1" key="1">
    <citation type="journal article" date="1997" name="Nucleic Acids Res.">
        <title>tRNAscan-SE: a program for improved detection of transfer RNA genes in genomic sequence.</title>
        <authorList>
            <person name="Lowe T.M."/>
            <person name="Eddy S.R."/>
        </authorList>
    </citation>
    <scope>NUCLEOTIDE SEQUENCE [LARGE SCALE GENOMIC DNA]</scope>
    <source>
        <strain evidence="1">r\B97-61/B2</strain>
    </source>
</reference>
<dbReference type="GeneID" id="18612608"/>